<dbReference type="RefSeq" id="WP_073594884.1">
    <property type="nucleotide sequence ID" value="NZ_MRCE01000017.1"/>
</dbReference>
<proteinExistence type="predicted"/>
<accession>A0A1U7IGK0</accession>
<name>A0A1U7IGK0_9CYAN</name>
<sequence length="183" mass="21653">MSQANTVSNYMLFPRTAHLITPTDYLTEFEQVLSSLIQVWHDYQPDDSLATERKQDLEWLKSKLRDYRLNIHNSSNSHKFWQGFMVGKDSRRTLSDQTSKSVGQILFGVFKPTKSQQIYDFGVEVGWCYARLKDYLQRIRKQRKLEEAQQHRDYQKISSLIRQTDETDSLLSVGWVRERKLGK</sequence>
<dbReference type="AlphaFoldDB" id="A0A1U7IGK0"/>
<evidence type="ECO:0000313" key="1">
    <source>
        <dbReference type="EMBL" id="OKH36203.1"/>
    </source>
</evidence>
<comment type="caution">
    <text evidence="1">The sequence shown here is derived from an EMBL/GenBank/DDBJ whole genome shotgun (WGS) entry which is preliminary data.</text>
</comment>
<dbReference type="STRING" id="454136.NIES2119_18015"/>
<dbReference type="OrthoDB" id="452267at2"/>
<reference evidence="1 2" key="1">
    <citation type="submission" date="2016-11" db="EMBL/GenBank/DDBJ databases">
        <title>Draft Genome Sequences of Nine Cyanobacterial Strains from Diverse Habitats.</title>
        <authorList>
            <person name="Zhu T."/>
            <person name="Hou S."/>
            <person name="Lu X."/>
            <person name="Hess W.R."/>
        </authorList>
    </citation>
    <scope>NUCLEOTIDE SEQUENCE [LARGE SCALE GENOMIC DNA]</scope>
    <source>
        <strain evidence="1 2">IAM M-71</strain>
    </source>
</reference>
<organism evidence="1 2">
    <name type="scientific">[Phormidium ambiguum] IAM M-71</name>
    <dbReference type="NCBI Taxonomy" id="454136"/>
    <lineage>
        <taxon>Bacteria</taxon>
        <taxon>Bacillati</taxon>
        <taxon>Cyanobacteriota</taxon>
        <taxon>Cyanophyceae</taxon>
        <taxon>Oscillatoriophycideae</taxon>
        <taxon>Aerosakkonematales</taxon>
        <taxon>Aerosakkonemataceae</taxon>
        <taxon>Floridanema</taxon>
    </lineage>
</organism>
<evidence type="ECO:0000313" key="2">
    <source>
        <dbReference type="Proteomes" id="UP000185860"/>
    </source>
</evidence>
<dbReference type="EMBL" id="MRCE01000017">
    <property type="protein sequence ID" value="OKH36203.1"/>
    <property type="molecule type" value="Genomic_DNA"/>
</dbReference>
<protein>
    <submittedName>
        <fullName evidence="1">Uncharacterized protein</fullName>
    </submittedName>
</protein>
<dbReference type="Proteomes" id="UP000185860">
    <property type="component" value="Unassembled WGS sequence"/>
</dbReference>
<gene>
    <name evidence="1" type="ORF">NIES2119_18015</name>
</gene>